<dbReference type="EMBL" id="CP001719">
    <property type="protein sequence ID" value="ADC47009.1"/>
    <property type="molecule type" value="Genomic_DNA"/>
</dbReference>
<protein>
    <recommendedName>
        <fullName evidence="1">IrrE N-terminal-like domain-containing protein</fullName>
    </recommendedName>
</protein>
<dbReference type="GeneID" id="8770810"/>
<dbReference type="Proteomes" id="UP000008680">
    <property type="component" value="Chromosome"/>
</dbReference>
<dbReference type="PATRIC" id="fig|634498.28.peg.1160"/>
<dbReference type="RefSeq" id="WP_012955959.1">
    <property type="nucleotide sequence ID" value="NC_013790.1"/>
</dbReference>
<dbReference type="HOGENOM" id="CLU_088575_1_0_2"/>
<dbReference type="InterPro" id="IPR010359">
    <property type="entry name" value="IrrE_HExxH"/>
</dbReference>
<organism evidence="2 3">
    <name type="scientific">Methanobrevibacter ruminantium (strain ATCC 35063 / DSM 1093 / JCM 13430 / OCM 146 / M1)</name>
    <name type="common">Methanobacterium ruminantium</name>
    <dbReference type="NCBI Taxonomy" id="634498"/>
    <lineage>
        <taxon>Archaea</taxon>
        <taxon>Methanobacteriati</taxon>
        <taxon>Methanobacteriota</taxon>
        <taxon>Methanomada group</taxon>
        <taxon>Methanobacteria</taxon>
        <taxon>Methanobacteriales</taxon>
        <taxon>Methanobacteriaceae</taxon>
        <taxon>Methanobrevibacter</taxon>
    </lineage>
</organism>
<dbReference type="STRING" id="634498.mru_1159"/>
<dbReference type="AlphaFoldDB" id="D3E398"/>
<reference evidence="2 3" key="1">
    <citation type="journal article" date="2010" name="PLoS ONE">
        <title>The genome sequence of the rumen methanogen Methanobrevibacter ruminantium reveals new possibilities for controlling ruminant methane emissions.</title>
        <authorList>
            <person name="Leahy S.C."/>
            <person name="Kelly W.J."/>
            <person name="Altermann E."/>
            <person name="Ronimus R.S."/>
            <person name="Yeoman C.J."/>
            <person name="Pacheco D.M."/>
            <person name="Li D."/>
            <person name="Kong Z."/>
            <person name="McTavish S."/>
            <person name="Sang C."/>
            <person name="Lambie S.C."/>
            <person name="Janssen P.H."/>
            <person name="Dey D."/>
            <person name="Attwood G.T."/>
        </authorList>
    </citation>
    <scope>NUCLEOTIDE SEQUENCE [LARGE SCALE GENOMIC DNA]</scope>
    <source>
        <strain evidence="3">ATCC 35063 / DSM 1093 / JCM 13430 / OCM 146 / M1</strain>
    </source>
</reference>
<proteinExistence type="predicted"/>
<evidence type="ECO:0000313" key="3">
    <source>
        <dbReference type="Proteomes" id="UP000008680"/>
    </source>
</evidence>
<evidence type="ECO:0000313" key="2">
    <source>
        <dbReference type="EMBL" id="ADC47009.1"/>
    </source>
</evidence>
<accession>D3E398</accession>
<dbReference type="Pfam" id="PF06114">
    <property type="entry name" value="Peptidase_M78"/>
    <property type="match status" value="1"/>
</dbReference>
<dbReference type="OrthoDB" id="77783at2157"/>
<gene>
    <name evidence="2" type="ordered locus">mru_1159</name>
</gene>
<dbReference type="Gene3D" id="1.10.10.2910">
    <property type="match status" value="1"/>
</dbReference>
<dbReference type="PANTHER" id="PTHR43236">
    <property type="entry name" value="ANTITOXIN HIGA1"/>
    <property type="match status" value="1"/>
</dbReference>
<dbReference type="PANTHER" id="PTHR43236:SF2">
    <property type="entry name" value="BLL0069 PROTEIN"/>
    <property type="match status" value="1"/>
</dbReference>
<dbReference type="eggNOG" id="arCOG07475">
    <property type="taxonomic scope" value="Archaea"/>
</dbReference>
<evidence type="ECO:0000259" key="1">
    <source>
        <dbReference type="Pfam" id="PF06114"/>
    </source>
</evidence>
<name>D3E398_METRM</name>
<dbReference type="KEGG" id="mru:mru_1159"/>
<feature type="domain" description="IrrE N-terminal-like" evidence="1">
    <location>
        <begin position="43"/>
        <end position="154"/>
    </location>
</feature>
<dbReference type="InterPro" id="IPR052345">
    <property type="entry name" value="Rad_response_metalloprotease"/>
</dbReference>
<keyword evidence="3" id="KW-1185">Reference proteome</keyword>
<sequence>MYLEMNELACACRRQWKIDVNESIDIFSLAINKIKNLTIVFKVMDNDISGACLRLDKENIIFVNSRHSKGRQAFTIAHALYHLKYDENNFNICGIDSDDETEQKADLFASCLLMPHGALETYKLNNNIQKWDLDSIIDAEQYFQISHQALLWRLRHFLNEITYEQYRAFKEDINRNASIRGYDSSLYAPYLNKDYLTIGNYIQLTEKAFENELISLGKKEELLLDAFREDIVYNLNEEIIL</sequence>